<evidence type="ECO:0000313" key="2">
    <source>
        <dbReference type="Proteomes" id="UP000499080"/>
    </source>
</evidence>
<evidence type="ECO:0000313" key="1">
    <source>
        <dbReference type="EMBL" id="GBN94226.1"/>
    </source>
</evidence>
<sequence length="86" mass="9535">MYVVSRVPTKHYSPASRPLWNGDRYSPKTGVLGAKSGLYGVAPVFPFELLQEFLDFASSMGIVMQEEDTNTQHARTFASDGFAMTQ</sequence>
<protein>
    <submittedName>
        <fullName evidence="1">Uncharacterized protein</fullName>
    </submittedName>
</protein>
<dbReference type="Proteomes" id="UP000499080">
    <property type="component" value="Unassembled WGS sequence"/>
</dbReference>
<name>A0A4Y2T3Z4_ARAVE</name>
<dbReference type="EMBL" id="BGPR01025379">
    <property type="protein sequence ID" value="GBN94226.1"/>
    <property type="molecule type" value="Genomic_DNA"/>
</dbReference>
<dbReference type="AlphaFoldDB" id="A0A4Y2T3Z4"/>
<comment type="caution">
    <text evidence="1">The sequence shown here is derived from an EMBL/GenBank/DDBJ whole genome shotgun (WGS) entry which is preliminary data.</text>
</comment>
<accession>A0A4Y2T3Z4</accession>
<gene>
    <name evidence="1" type="ORF">AVEN_65824_1</name>
</gene>
<reference evidence="1 2" key="1">
    <citation type="journal article" date="2019" name="Sci. Rep.">
        <title>Orb-weaving spider Araneus ventricosus genome elucidates the spidroin gene catalogue.</title>
        <authorList>
            <person name="Kono N."/>
            <person name="Nakamura H."/>
            <person name="Ohtoshi R."/>
            <person name="Moran D.A.P."/>
            <person name="Shinohara A."/>
            <person name="Yoshida Y."/>
            <person name="Fujiwara M."/>
            <person name="Mori M."/>
            <person name="Tomita M."/>
            <person name="Arakawa K."/>
        </authorList>
    </citation>
    <scope>NUCLEOTIDE SEQUENCE [LARGE SCALE GENOMIC DNA]</scope>
</reference>
<proteinExistence type="predicted"/>
<keyword evidence="2" id="KW-1185">Reference proteome</keyword>
<organism evidence="1 2">
    <name type="scientific">Araneus ventricosus</name>
    <name type="common">Orbweaver spider</name>
    <name type="synonym">Epeira ventricosa</name>
    <dbReference type="NCBI Taxonomy" id="182803"/>
    <lineage>
        <taxon>Eukaryota</taxon>
        <taxon>Metazoa</taxon>
        <taxon>Ecdysozoa</taxon>
        <taxon>Arthropoda</taxon>
        <taxon>Chelicerata</taxon>
        <taxon>Arachnida</taxon>
        <taxon>Araneae</taxon>
        <taxon>Araneomorphae</taxon>
        <taxon>Entelegynae</taxon>
        <taxon>Araneoidea</taxon>
        <taxon>Araneidae</taxon>
        <taxon>Araneus</taxon>
    </lineage>
</organism>